<sequence>MSTSTTRACALALAAAALLAACASPAPQYYSLADAEPAPPAAAKGSATGYIELAPVAMPERFARPQLVVRQKDAGEGPEVDILEQHRWSSSFENELRDALGSGIAQRLGAVDATKGGRPRGQPVLRIAVQLRQFDAVENSRVDASFSWTLRRTEESVPVGCQLFVSERAGGRGIEALARGAQRATARLADAIAHSANAMQNNAVNACPG</sequence>
<keyword evidence="4" id="KW-1185">Reference proteome</keyword>
<dbReference type="Gene3D" id="3.40.50.10610">
    <property type="entry name" value="ABC-type transport auxiliary lipoprotein component"/>
    <property type="match status" value="1"/>
</dbReference>
<feature type="chain" id="PRO_5046824928" evidence="1">
    <location>
        <begin position="24"/>
        <end position="209"/>
    </location>
</feature>
<gene>
    <name evidence="3" type="ORF">J2739_003598</name>
</gene>
<name>A0ABU1NHM2_9BURK</name>
<protein>
    <submittedName>
        <fullName evidence="3">Lipoprotein YmbA</fullName>
    </submittedName>
</protein>
<evidence type="ECO:0000259" key="2">
    <source>
        <dbReference type="Pfam" id="PF03886"/>
    </source>
</evidence>
<comment type="caution">
    <text evidence="3">The sequence shown here is derived from an EMBL/GenBank/DDBJ whole genome shotgun (WGS) entry which is preliminary data.</text>
</comment>
<proteinExistence type="predicted"/>
<organism evidence="3 4">
    <name type="scientific">Variovorax soli</name>
    <dbReference type="NCBI Taxonomy" id="376815"/>
    <lineage>
        <taxon>Bacteria</taxon>
        <taxon>Pseudomonadati</taxon>
        <taxon>Pseudomonadota</taxon>
        <taxon>Betaproteobacteria</taxon>
        <taxon>Burkholderiales</taxon>
        <taxon>Comamonadaceae</taxon>
        <taxon>Variovorax</taxon>
    </lineage>
</organism>
<dbReference type="InterPro" id="IPR005586">
    <property type="entry name" value="ABC_trans_aux"/>
</dbReference>
<evidence type="ECO:0000313" key="4">
    <source>
        <dbReference type="Proteomes" id="UP001184230"/>
    </source>
</evidence>
<feature type="domain" description="ABC-type transport auxiliary lipoprotein component" evidence="2">
    <location>
        <begin position="30"/>
        <end position="193"/>
    </location>
</feature>
<dbReference type="PROSITE" id="PS51257">
    <property type="entry name" value="PROKAR_LIPOPROTEIN"/>
    <property type="match status" value="1"/>
</dbReference>
<feature type="signal peptide" evidence="1">
    <location>
        <begin position="1"/>
        <end position="23"/>
    </location>
</feature>
<keyword evidence="3" id="KW-0449">Lipoprotein</keyword>
<reference evidence="3 4" key="1">
    <citation type="submission" date="2023-07" db="EMBL/GenBank/DDBJ databases">
        <title>Sorghum-associated microbial communities from plants grown in Nebraska, USA.</title>
        <authorList>
            <person name="Schachtman D."/>
        </authorList>
    </citation>
    <scope>NUCLEOTIDE SEQUENCE [LARGE SCALE GENOMIC DNA]</scope>
    <source>
        <strain evidence="3 4">DS1781</strain>
    </source>
</reference>
<dbReference type="Pfam" id="PF03886">
    <property type="entry name" value="ABC_trans_aux"/>
    <property type="match status" value="1"/>
</dbReference>
<dbReference type="Proteomes" id="UP001184230">
    <property type="component" value="Unassembled WGS sequence"/>
</dbReference>
<keyword evidence="1" id="KW-0732">Signal</keyword>
<dbReference type="SUPFAM" id="SSF159594">
    <property type="entry name" value="XCC0632-like"/>
    <property type="match status" value="1"/>
</dbReference>
<dbReference type="EMBL" id="JAVDRF010000007">
    <property type="protein sequence ID" value="MDR6537817.1"/>
    <property type="molecule type" value="Genomic_DNA"/>
</dbReference>
<evidence type="ECO:0000256" key="1">
    <source>
        <dbReference type="SAM" id="SignalP"/>
    </source>
</evidence>
<accession>A0ABU1NHM2</accession>
<evidence type="ECO:0000313" key="3">
    <source>
        <dbReference type="EMBL" id="MDR6537817.1"/>
    </source>
</evidence>
<dbReference type="RefSeq" id="WP_309904033.1">
    <property type="nucleotide sequence ID" value="NZ_JAVDRF010000007.1"/>
</dbReference>